<organism evidence="2 3">
    <name type="scientific">Sporofaciens musculi</name>
    <dbReference type="NCBI Taxonomy" id="2681861"/>
    <lineage>
        <taxon>Bacteria</taxon>
        <taxon>Bacillati</taxon>
        <taxon>Bacillota</taxon>
        <taxon>Clostridia</taxon>
        <taxon>Lachnospirales</taxon>
        <taxon>Lachnospiraceae</taxon>
        <taxon>Sporofaciens</taxon>
    </lineage>
</organism>
<sequence>MGNIYDGAFRTILNDCRKLIIPVINEIFSEHYTGEEDIRFFPNEHFLDQQDVADKERITDTNFQIIGITAKKYHLECESSLPDGRITIRLFKYDAQIALDEGEVTEETLTVTFPNTAVMYLRAYKKTPDKMKYVIITPGGTVQYDVPIMKVQSYSLDEIFEKRLLMLIPFYIFSHEKSFSEYNNNELKLEELKTEYRTILERLDDLEKQGIIGAFDKRTIIELSSDVINEIARKYENVQKGIGAMMRGPLIQTEARTILNRGISETKKETALRMLKMGKLTAEEIVEYSALSVAEVEQLANLQTI</sequence>
<dbReference type="RefSeq" id="WP_159754515.1">
    <property type="nucleotide sequence ID" value="NZ_WUQX01000001.1"/>
</dbReference>
<evidence type="ECO:0000313" key="3">
    <source>
        <dbReference type="Proteomes" id="UP000460412"/>
    </source>
</evidence>
<keyword evidence="3" id="KW-1185">Reference proteome</keyword>
<evidence type="ECO:0000313" key="2">
    <source>
        <dbReference type="EMBL" id="MXP78207.1"/>
    </source>
</evidence>
<feature type="coiled-coil region" evidence="1">
    <location>
        <begin position="182"/>
        <end position="209"/>
    </location>
</feature>
<proteinExistence type="predicted"/>
<dbReference type="AlphaFoldDB" id="A0A7X3SL54"/>
<gene>
    <name evidence="2" type="ORF">GN277_23470</name>
</gene>
<accession>A0A7X3SL54</accession>
<dbReference type="Proteomes" id="UP000460412">
    <property type="component" value="Unassembled WGS sequence"/>
</dbReference>
<reference evidence="2 3" key="1">
    <citation type="submission" date="2019-12" db="EMBL/GenBank/DDBJ databases">
        <title>Sporaefaciens musculi gen. nov., sp. nov., a novel bacterium isolated from the caecum of an obese mouse.</title>
        <authorList>
            <person name="Rasmussen T.S."/>
            <person name="Streidl T."/>
            <person name="Hitch T.C.A."/>
            <person name="Wortmann E."/>
            <person name="Deptula P."/>
            <person name="Hansen M."/>
            <person name="Nielsen D.S."/>
            <person name="Clavel T."/>
            <person name="Vogensen F.K."/>
        </authorList>
    </citation>
    <scope>NUCLEOTIDE SEQUENCE [LARGE SCALE GENOMIC DNA]</scope>
    <source>
        <strain evidence="2 3">WCA-9-b2</strain>
    </source>
</reference>
<protein>
    <submittedName>
        <fullName evidence="2">Uncharacterized protein</fullName>
    </submittedName>
</protein>
<name>A0A7X3SL54_9FIRM</name>
<evidence type="ECO:0000256" key="1">
    <source>
        <dbReference type="SAM" id="Coils"/>
    </source>
</evidence>
<comment type="caution">
    <text evidence="2">The sequence shown here is derived from an EMBL/GenBank/DDBJ whole genome shotgun (WGS) entry which is preliminary data.</text>
</comment>
<dbReference type="EMBL" id="WUQX01000001">
    <property type="protein sequence ID" value="MXP78207.1"/>
    <property type="molecule type" value="Genomic_DNA"/>
</dbReference>
<keyword evidence="1" id="KW-0175">Coiled coil</keyword>